<reference evidence="1 2" key="1">
    <citation type="submission" date="2020-03" db="EMBL/GenBank/DDBJ databases">
        <title>Alteromonas ponticola sp. nov., isolated from seawater.</title>
        <authorList>
            <person name="Yoon J.-H."/>
            <person name="Kim Y.-O."/>
        </authorList>
    </citation>
    <scope>NUCLEOTIDE SEQUENCE [LARGE SCALE GENOMIC DNA]</scope>
    <source>
        <strain evidence="1 2">MYP5</strain>
    </source>
</reference>
<keyword evidence="2" id="KW-1185">Reference proteome</keyword>
<organism evidence="1 2">
    <name type="scientific">Alteromonas ponticola</name>
    <dbReference type="NCBI Taxonomy" id="2720613"/>
    <lineage>
        <taxon>Bacteria</taxon>
        <taxon>Pseudomonadati</taxon>
        <taxon>Pseudomonadota</taxon>
        <taxon>Gammaproteobacteria</taxon>
        <taxon>Alteromonadales</taxon>
        <taxon>Alteromonadaceae</taxon>
        <taxon>Alteromonas/Salinimonas group</taxon>
        <taxon>Alteromonas</taxon>
    </lineage>
</organism>
<dbReference type="RefSeq" id="WP_169210374.1">
    <property type="nucleotide sequence ID" value="NZ_JAATNW010000004.1"/>
</dbReference>
<comment type="caution">
    <text evidence="1">The sequence shown here is derived from an EMBL/GenBank/DDBJ whole genome shotgun (WGS) entry which is preliminary data.</text>
</comment>
<sequence length="169" mass="18810">MLLGLFSIIGILVIGLIYFVLRVQTCQRELVLVRSTARMNAKKANVAFTNLVMLSTELQKVFTQRLEAANSKGLVVGDDFKAAKAVIKHFSDVVMDCCEKGSTVEEALTRRLNNSGVSMNEVKNFIKERPNDVRMSWSKNTPDGFITACNLFSQSALTIDKTDQKQEVS</sequence>
<accession>A0ABX1QZY7</accession>
<dbReference type="EMBL" id="JAATNW010000004">
    <property type="protein sequence ID" value="NMH59793.1"/>
    <property type="molecule type" value="Genomic_DNA"/>
</dbReference>
<name>A0ABX1QZY7_9ALTE</name>
<proteinExistence type="predicted"/>
<evidence type="ECO:0000313" key="2">
    <source>
        <dbReference type="Proteomes" id="UP000709336"/>
    </source>
</evidence>
<gene>
    <name evidence="1" type="ORF">HCJ96_07185</name>
</gene>
<protein>
    <submittedName>
        <fullName evidence="1">Uncharacterized protein</fullName>
    </submittedName>
</protein>
<evidence type="ECO:0000313" key="1">
    <source>
        <dbReference type="EMBL" id="NMH59793.1"/>
    </source>
</evidence>
<dbReference type="Proteomes" id="UP000709336">
    <property type="component" value="Unassembled WGS sequence"/>
</dbReference>